<dbReference type="AlphaFoldDB" id="A0A3L6FHD9"/>
<dbReference type="Proteomes" id="UP000251960">
    <property type="component" value="Chromosome 3"/>
</dbReference>
<dbReference type="EMBL" id="NCVQ01000004">
    <property type="protein sequence ID" value="PWZ31107.1"/>
    <property type="molecule type" value="Genomic_DNA"/>
</dbReference>
<feature type="region of interest" description="Disordered" evidence="1">
    <location>
        <begin position="1"/>
        <end position="23"/>
    </location>
</feature>
<proteinExistence type="predicted"/>
<evidence type="ECO:0000313" key="2">
    <source>
        <dbReference type="EMBL" id="PWZ31107.1"/>
    </source>
</evidence>
<protein>
    <submittedName>
        <fullName evidence="2">Uncharacterized protein</fullName>
    </submittedName>
</protein>
<evidence type="ECO:0000256" key="1">
    <source>
        <dbReference type="SAM" id="MobiDB-lite"/>
    </source>
</evidence>
<reference evidence="2" key="1">
    <citation type="journal article" date="2018" name="Nat. Genet.">
        <title>Extensive intraspecific gene order and gene structural variations between Mo17 and other maize genomes.</title>
        <authorList>
            <person name="Sun S."/>
            <person name="Zhou Y."/>
            <person name="Chen J."/>
            <person name="Shi J."/>
            <person name="Zhao H."/>
            <person name="Zhao H."/>
            <person name="Song W."/>
            <person name="Zhang M."/>
            <person name="Cui Y."/>
            <person name="Dong X."/>
            <person name="Liu H."/>
            <person name="Ma X."/>
            <person name="Jiao Y."/>
            <person name="Wang B."/>
            <person name="Wei X."/>
            <person name="Stein J.C."/>
            <person name="Glaubitz J.C."/>
            <person name="Lu F."/>
            <person name="Yu G."/>
            <person name="Liang C."/>
            <person name="Fengler K."/>
            <person name="Li B."/>
            <person name="Rafalski A."/>
            <person name="Schnable P.S."/>
            <person name="Ware D.H."/>
            <person name="Buckler E.S."/>
            <person name="Lai J."/>
        </authorList>
    </citation>
    <scope>NUCLEOTIDE SEQUENCE [LARGE SCALE GENOMIC DNA]</scope>
    <source>
        <tissue evidence="2">Seedling</tissue>
    </source>
</reference>
<sequence length="23" mass="2537">MMRSKSSPPSQSSIARLTERLSS</sequence>
<accession>A0A3L6FHD9</accession>
<feature type="compositionally biased region" description="Low complexity" evidence="1">
    <location>
        <begin position="1"/>
        <end position="13"/>
    </location>
</feature>
<comment type="caution">
    <text evidence="2">The sequence shown here is derived from an EMBL/GenBank/DDBJ whole genome shotgun (WGS) entry which is preliminary data.</text>
</comment>
<name>A0A3L6FHD9_MAIZE</name>
<gene>
    <name evidence="2" type="ORF">Zm00014a_011588</name>
</gene>
<organism evidence="2">
    <name type="scientific">Zea mays</name>
    <name type="common">Maize</name>
    <dbReference type="NCBI Taxonomy" id="4577"/>
    <lineage>
        <taxon>Eukaryota</taxon>
        <taxon>Viridiplantae</taxon>
        <taxon>Streptophyta</taxon>
        <taxon>Embryophyta</taxon>
        <taxon>Tracheophyta</taxon>
        <taxon>Spermatophyta</taxon>
        <taxon>Magnoliopsida</taxon>
        <taxon>Liliopsida</taxon>
        <taxon>Poales</taxon>
        <taxon>Poaceae</taxon>
        <taxon>PACMAD clade</taxon>
        <taxon>Panicoideae</taxon>
        <taxon>Andropogonodae</taxon>
        <taxon>Andropogoneae</taxon>
        <taxon>Tripsacinae</taxon>
        <taxon>Zea</taxon>
    </lineage>
</organism>